<evidence type="ECO:0000259" key="9">
    <source>
        <dbReference type="Pfam" id="PF00150"/>
    </source>
</evidence>
<proteinExistence type="inferred from homology"/>
<dbReference type="EMBL" id="JQ844169">
    <property type="protein sequence ID" value="AGS51728.1"/>
    <property type="molecule type" value="Genomic_DNA"/>
</dbReference>
<feature type="domain" description="Glycoside hydrolase family 5" evidence="9">
    <location>
        <begin position="102"/>
        <end position="395"/>
    </location>
</feature>
<dbReference type="InterPro" id="IPR008979">
    <property type="entry name" value="Galactose-bd-like_sf"/>
</dbReference>
<organism evidence="11">
    <name type="scientific">uncultured bacterium contig00037</name>
    <dbReference type="NCBI Taxonomy" id="1181525"/>
    <lineage>
        <taxon>Bacteria</taxon>
        <taxon>environmental samples</taxon>
    </lineage>
</organism>
<feature type="domain" description="NADH:ubiquinone oxidoreductase intermediate-associated protein 30" evidence="10">
    <location>
        <begin position="462"/>
        <end position="579"/>
    </location>
</feature>
<evidence type="ECO:0000313" key="11">
    <source>
        <dbReference type="EMBL" id="AGS51728.1"/>
    </source>
</evidence>
<keyword evidence="5 7" id="KW-0326">Glycosidase</keyword>
<feature type="region of interest" description="Disordered" evidence="8">
    <location>
        <begin position="41"/>
        <end position="66"/>
    </location>
</feature>
<evidence type="ECO:0000256" key="8">
    <source>
        <dbReference type="SAM" id="MobiDB-lite"/>
    </source>
</evidence>
<dbReference type="Pfam" id="PF00150">
    <property type="entry name" value="Cellulase"/>
    <property type="match status" value="1"/>
</dbReference>
<evidence type="ECO:0000256" key="6">
    <source>
        <dbReference type="ARBA" id="ARBA00023326"/>
    </source>
</evidence>
<evidence type="ECO:0000256" key="4">
    <source>
        <dbReference type="ARBA" id="ARBA00023277"/>
    </source>
</evidence>
<dbReference type="InterPro" id="IPR001547">
    <property type="entry name" value="Glyco_hydro_5"/>
</dbReference>
<dbReference type="GO" id="GO:0030245">
    <property type="term" value="P:cellulose catabolic process"/>
    <property type="evidence" value="ECO:0007669"/>
    <property type="project" value="UniProtKB-KW"/>
</dbReference>
<evidence type="ECO:0000259" key="10">
    <source>
        <dbReference type="Pfam" id="PF08547"/>
    </source>
</evidence>
<keyword evidence="4" id="KW-0119">Carbohydrate metabolism</keyword>
<dbReference type="PANTHER" id="PTHR31297">
    <property type="entry name" value="GLUCAN ENDO-1,6-BETA-GLUCOSIDASE B"/>
    <property type="match status" value="1"/>
</dbReference>
<dbReference type="Pfam" id="PF08547">
    <property type="entry name" value="CIA30"/>
    <property type="match status" value="1"/>
</dbReference>
<dbReference type="Gene3D" id="3.20.20.80">
    <property type="entry name" value="Glycosidases"/>
    <property type="match status" value="1"/>
</dbReference>
<dbReference type="AlphaFoldDB" id="A0A806KMT4"/>
<keyword evidence="2 7" id="KW-0378">Hydrolase</keyword>
<dbReference type="SUPFAM" id="SSF51445">
    <property type="entry name" value="(Trans)glycosidases"/>
    <property type="match status" value="1"/>
</dbReference>
<evidence type="ECO:0000256" key="3">
    <source>
        <dbReference type="ARBA" id="ARBA00023001"/>
    </source>
</evidence>
<dbReference type="SUPFAM" id="SSF49785">
    <property type="entry name" value="Galactose-binding domain-like"/>
    <property type="match status" value="1"/>
</dbReference>
<dbReference type="InterPro" id="IPR017853">
    <property type="entry name" value="GH"/>
</dbReference>
<dbReference type="GO" id="GO:0005576">
    <property type="term" value="C:extracellular region"/>
    <property type="evidence" value="ECO:0007669"/>
    <property type="project" value="TreeGrafter"/>
</dbReference>
<evidence type="ECO:0000256" key="1">
    <source>
        <dbReference type="ARBA" id="ARBA00005641"/>
    </source>
</evidence>
<dbReference type="InterPro" id="IPR013857">
    <property type="entry name" value="NADH-UbQ_OxRdtase-assoc_prot30"/>
</dbReference>
<evidence type="ECO:0000256" key="5">
    <source>
        <dbReference type="ARBA" id="ARBA00023295"/>
    </source>
</evidence>
<name>A0A806KMT4_9BACT</name>
<dbReference type="PANTHER" id="PTHR31297:SF41">
    <property type="entry name" value="ENDOGLUCANASE, PUTATIVE (AFU_ORTHOLOGUE AFUA_5G01830)-RELATED"/>
    <property type="match status" value="1"/>
</dbReference>
<keyword evidence="3" id="KW-0136">Cellulose degradation</keyword>
<reference evidence="11" key="1">
    <citation type="submission" date="2012-03" db="EMBL/GenBank/DDBJ databases">
        <title>Functional metagenomics reveals considerable lignocellulase gene clusters in the gut microbiome of a wood-feeding higher termite.</title>
        <authorList>
            <person name="Liu N."/>
        </authorList>
    </citation>
    <scope>NUCLEOTIDE SEQUENCE</scope>
</reference>
<dbReference type="GO" id="GO:0009986">
    <property type="term" value="C:cell surface"/>
    <property type="evidence" value="ECO:0007669"/>
    <property type="project" value="TreeGrafter"/>
</dbReference>
<comment type="similarity">
    <text evidence="1 7">Belongs to the glycosyl hydrolase 5 (cellulase A) family.</text>
</comment>
<accession>A0A806KMT4</accession>
<protein>
    <submittedName>
        <fullName evidence="11">Glycoside hydrolase family 5</fullName>
    </submittedName>
</protein>
<evidence type="ECO:0000256" key="2">
    <source>
        <dbReference type="ARBA" id="ARBA00022801"/>
    </source>
</evidence>
<dbReference type="InterPro" id="IPR050386">
    <property type="entry name" value="Glycosyl_hydrolase_5"/>
</dbReference>
<sequence>MRFIYLRICREIFMKKKFLLGLLAIILVFGTAVVGCNDGSTDNNGNGNGNGNGSDPRPASPESMSTKTAMQYFTDEGITVGINVGNSLDSVDTWTPPYSPSNPISSETAWGSPLLNQAYFNGLANLGLKIVRIPVTWMGHIGSAPNYTVDEAWLKRVAEVVNMAHNAGLKAFINIHHDGNYSHGWDGWLNITRIPTDSSIADKFEKVWTQIAEYFKNYGDYLMFQGFNELHNGDWGASGGSAQEYQILNNLNQRFTNAVRGTGGNNAARYLLYYGYCTVPMIGTDTKFVLPIDSANGTTKQVVGFHYYEPFDFAHNGEVNTWDTPAFRNSLETYFSAFKTRFTDNGIPVIIGENGPCENKAGNATAHQNRLLFIDYMYGKARENGIVPIYWETGDHTYVATLGGNANFNLINRNTGQPRNQQSREVLERMVTAVNNASPPIPGTGTAAVWESYNPNIDSNGSTAALTLASNQYIFSGSLSAVEGSYAQANFVPNAATLTAMRAMTTFSFKVTGDGKQYEVMLPTTESIVSYNHYRYRFTAPAAETTITVNVPANLSQADWGGEGVVTFIKNNIQNIQFQPVVTGTFNLKVWDIRTYQ</sequence>
<evidence type="ECO:0000256" key="7">
    <source>
        <dbReference type="RuleBase" id="RU361153"/>
    </source>
</evidence>
<keyword evidence="6" id="KW-0624">Polysaccharide degradation</keyword>
<dbReference type="GO" id="GO:0008422">
    <property type="term" value="F:beta-glucosidase activity"/>
    <property type="evidence" value="ECO:0007669"/>
    <property type="project" value="TreeGrafter"/>
</dbReference>